<dbReference type="HAMAP" id="MF_01080">
    <property type="entry name" value="TruB_bact"/>
    <property type="match status" value="1"/>
</dbReference>
<feature type="region of interest" description="Disordered" evidence="6">
    <location>
        <begin position="272"/>
        <end position="294"/>
    </location>
</feature>
<evidence type="ECO:0000256" key="3">
    <source>
        <dbReference type="ARBA" id="ARBA00022694"/>
    </source>
</evidence>
<keyword evidence="10" id="KW-1185">Reference proteome</keyword>
<comment type="function">
    <text evidence="5">Responsible for synthesis of pseudouridine from uracil-55 in the psi GC loop of transfer RNAs.</text>
</comment>
<gene>
    <name evidence="5" type="primary">truB</name>
    <name evidence="9" type="ORF">LIP_1696</name>
</gene>
<dbReference type="NCBIfam" id="TIGR00431">
    <property type="entry name" value="TruB"/>
    <property type="match status" value="1"/>
</dbReference>
<evidence type="ECO:0000256" key="1">
    <source>
        <dbReference type="ARBA" id="ARBA00000385"/>
    </source>
</evidence>
<dbReference type="Proteomes" id="UP000065807">
    <property type="component" value="Chromosome"/>
</dbReference>
<dbReference type="CDD" id="cd02573">
    <property type="entry name" value="PseudoU_synth_EcTruB"/>
    <property type="match status" value="1"/>
</dbReference>
<evidence type="ECO:0000259" key="8">
    <source>
        <dbReference type="Pfam" id="PF16198"/>
    </source>
</evidence>
<dbReference type="AlphaFoldDB" id="A0A0K2SKJ7"/>
<dbReference type="PANTHER" id="PTHR13767:SF2">
    <property type="entry name" value="PSEUDOURIDYLATE SYNTHASE TRUB1"/>
    <property type="match status" value="1"/>
</dbReference>
<comment type="catalytic activity">
    <reaction evidence="1 5">
        <text>uridine(55) in tRNA = pseudouridine(55) in tRNA</text>
        <dbReference type="Rhea" id="RHEA:42532"/>
        <dbReference type="Rhea" id="RHEA-COMP:10101"/>
        <dbReference type="Rhea" id="RHEA-COMP:10102"/>
        <dbReference type="ChEBI" id="CHEBI:65314"/>
        <dbReference type="ChEBI" id="CHEBI:65315"/>
        <dbReference type="EC" id="5.4.99.25"/>
    </reaction>
</comment>
<dbReference type="InterPro" id="IPR002501">
    <property type="entry name" value="PsdUridine_synth_N"/>
</dbReference>
<accession>A0A0K2SKJ7</accession>
<proteinExistence type="inferred from homology"/>
<evidence type="ECO:0000256" key="4">
    <source>
        <dbReference type="ARBA" id="ARBA00023235"/>
    </source>
</evidence>
<dbReference type="RefSeq" id="WP_068136541.1">
    <property type="nucleotide sequence ID" value="NZ_AP014924.1"/>
</dbReference>
<evidence type="ECO:0000256" key="2">
    <source>
        <dbReference type="ARBA" id="ARBA00005642"/>
    </source>
</evidence>
<dbReference type="InterPro" id="IPR020103">
    <property type="entry name" value="PsdUridine_synth_cat_dom_sf"/>
</dbReference>
<organism evidence="9 10">
    <name type="scientific">Limnochorda pilosa</name>
    <dbReference type="NCBI Taxonomy" id="1555112"/>
    <lineage>
        <taxon>Bacteria</taxon>
        <taxon>Bacillati</taxon>
        <taxon>Bacillota</taxon>
        <taxon>Limnochordia</taxon>
        <taxon>Limnochordales</taxon>
        <taxon>Limnochordaceae</taxon>
        <taxon>Limnochorda</taxon>
    </lineage>
</organism>
<dbReference type="Gene3D" id="3.30.2350.10">
    <property type="entry name" value="Pseudouridine synthase"/>
    <property type="match status" value="1"/>
</dbReference>
<evidence type="ECO:0000313" key="9">
    <source>
        <dbReference type="EMBL" id="BAS27542.1"/>
    </source>
</evidence>
<feature type="active site" description="Nucleophile" evidence="5">
    <location>
        <position position="42"/>
    </location>
</feature>
<reference evidence="10" key="2">
    <citation type="journal article" date="2016" name="Int. J. Syst. Evol. Microbiol.">
        <title>Complete genome sequence and cell structure of Limnochorda pilosa, a Gram-negative spore-former within the phylum Firmicutes.</title>
        <authorList>
            <person name="Watanabe M."/>
            <person name="Kojima H."/>
            <person name="Fukui M."/>
        </authorList>
    </citation>
    <scope>NUCLEOTIDE SEQUENCE [LARGE SCALE GENOMIC DNA]</scope>
    <source>
        <strain evidence="10">HC45</strain>
    </source>
</reference>
<name>A0A0K2SKJ7_LIMPI</name>
<comment type="similarity">
    <text evidence="2 5">Belongs to the pseudouridine synthase TruB family. Type 1 subfamily.</text>
</comment>
<dbReference type="KEGG" id="lpil:LIP_1696"/>
<feature type="domain" description="Pseudouridine synthase II N-terminal" evidence="7">
    <location>
        <begin position="27"/>
        <end position="184"/>
    </location>
</feature>
<dbReference type="GO" id="GO:1990481">
    <property type="term" value="P:mRNA pseudouridine synthesis"/>
    <property type="evidence" value="ECO:0007669"/>
    <property type="project" value="TreeGrafter"/>
</dbReference>
<dbReference type="GO" id="GO:0003723">
    <property type="term" value="F:RNA binding"/>
    <property type="evidence" value="ECO:0007669"/>
    <property type="project" value="InterPro"/>
</dbReference>
<reference evidence="10" key="1">
    <citation type="submission" date="2015-07" db="EMBL/GenBank/DDBJ databases">
        <title>Complete genome sequence and phylogenetic analysis of Limnochorda pilosa.</title>
        <authorList>
            <person name="Watanabe M."/>
            <person name="Kojima H."/>
            <person name="Fukui M."/>
        </authorList>
    </citation>
    <scope>NUCLEOTIDE SEQUENCE [LARGE SCALE GENOMIC DNA]</scope>
    <source>
        <strain evidence="10">HC45</strain>
    </source>
</reference>
<sequence length="337" mass="35685">MNGAVVGALNVLKPPGMSSHDVVGVVRRLAGLRQVGHAGTLDPGAAGVLPVLLGPATRLLPFLPVQRKAYRAEMTLGVRTDTGDGWGRTVEIRTDFRIPPARVGDVLAGFVGEQLQAPPAVSARHHGGERLYELFRRGVEVELTPRRVLIHEIHVVRILPDDPHALTFGARILFDLSCSPGTYVRSLCADAGERLGCGAHLSFLVRTASGPHRLEESHTLEELERAAAAGRLEELLVPPAQMVAHLPAFRVDEPAVLERLRHGNAVALEGFPREAPAPGMRSGPGEPPEPPAGLARVLDGAGRLVCLVRAAGAVNGGASGTWQPVRVLEPVGGGEPR</sequence>
<dbReference type="PATRIC" id="fig|1555112.3.peg.1730"/>
<keyword evidence="3 5" id="KW-0819">tRNA processing</keyword>
<dbReference type="GO" id="GO:0031119">
    <property type="term" value="P:tRNA pseudouridine synthesis"/>
    <property type="evidence" value="ECO:0007669"/>
    <property type="project" value="UniProtKB-UniRule"/>
</dbReference>
<dbReference type="EC" id="5.4.99.25" evidence="5"/>
<dbReference type="PANTHER" id="PTHR13767">
    <property type="entry name" value="TRNA-PSEUDOURIDINE SYNTHASE"/>
    <property type="match status" value="1"/>
</dbReference>
<dbReference type="SUPFAM" id="SSF55120">
    <property type="entry name" value="Pseudouridine synthase"/>
    <property type="match status" value="1"/>
</dbReference>
<evidence type="ECO:0000259" key="7">
    <source>
        <dbReference type="Pfam" id="PF01509"/>
    </source>
</evidence>
<dbReference type="STRING" id="1555112.LIP_1696"/>
<dbReference type="Pfam" id="PF01509">
    <property type="entry name" value="TruB_N"/>
    <property type="match status" value="1"/>
</dbReference>
<evidence type="ECO:0000256" key="6">
    <source>
        <dbReference type="SAM" id="MobiDB-lite"/>
    </source>
</evidence>
<dbReference type="InterPro" id="IPR014780">
    <property type="entry name" value="tRNA_psdUridine_synth_TruB"/>
</dbReference>
<evidence type="ECO:0000256" key="5">
    <source>
        <dbReference type="HAMAP-Rule" id="MF_01080"/>
    </source>
</evidence>
<keyword evidence="4 5" id="KW-0413">Isomerase</keyword>
<protein>
    <recommendedName>
        <fullName evidence="5">tRNA pseudouridine synthase B</fullName>
        <ecNumber evidence="5">5.4.99.25</ecNumber>
    </recommendedName>
    <alternativeName>
        <fullName evidence="5">tRNA pseudouridine(55) synthase</fullName>
        <shortName evidence="5">Psi55 synthase</shortName>
    </alternativeName>
    <alternativeName>
        <fullName evidence="5">tRNA pseudouridylate synthase</fullName>
    </alternativeName>
    <alternativeName>
        <fullName evidence="5">tRNA-uridine isomerase</fullName>
    </alternativeName>
</protein>
<feature type="domain" description="tRNA pseudouridylate synthase B C-terminal" evidence="8">
    <location>
        <begin position="185"/>
        <end position="238"/>
    </location>
</feature>
<dbReference type="Pfam" id="PF16198">
    <property type="entry name" value="TruB_C_2"/>
    <property type="match status" value="1"/>
</dbReference>
<dbReference type="EMBL" id="AP014924">
    <property type="protein sequence ID" value="BAS27542.1"/>
    <property type="molecule type" value="Genomic_DNA"/>
</dbReference>
<dbReference type="InterPro" id="IPR032819">
    <property type="entry name" value="TruB_C"/>
</dbReference>
<dbReference type="GO" id="GO:0160148">
    <property type="term" value="F:tRNA pseudouridine(55) synthase activity"/>
    <property type="evidence" value="ECO:0007669"/>
    <property type="project" value="UniProtKB-EC"/>
</dbReference>
<evidence type="ECO:0000313" key="10">
    <source>
        <dbReference type="Proteomes" id="UP000065807"/>
    </source>
</evidence>